<organism evidence="10 11">
    <name type="scientific">Ciona intestinalis</name>
    <name type="common">Transparent sea squirt</name>
    <name type="synonym">Ascidia intestinalis</name>
    <dbReference type="NCBI Taxonomy" id="7719"/>
    <lineage>
        <taxon>Eukaryota</taxon>
        <taxon>Metazoa</taxon>
        <taxon>Chordata</taxon>
        <taxon>Tunicata</taxon>
        <taxon>Ascidiacea</taxon>
        <taxon>Phlebobranchia</taxon>
        <taxon>Cionidae</taxon>
        <taxon>Ciona</taxon>
    </lineage>
</organism>
<evidence type="ECO:0000256" key="6">
    <source>
        <dbReference type="PROSITE-ProRule" id="PRU00302"/>
    </source>
</evidence>
<keyword evidence="4 5" id="KW-1015">Disulfide bond</keyword>
<comment type="caution">
    <text evidence="5">Lacks conserved residue(s) required for the propagation of feature annotation.</text>
</comment>
<evidence type="ECO:0000256" key="5">
    <source>
        <dbReference type="PROSITE-ProRule" id="PRU00076"/>
    </source>
</evidence>
<feature type="disulfide bond" evidence="6">
    <location>
        <begin position="127"/>
        <end position="154"/>
    </location>
</feature>
<dbReference type="FunFam" id="2.10.25.10:FF:001110">
    <property type="entry name" value="fibropellin-1-like isoform X1"/>
    <property type="match status" value="1"/>
</dbReference>
<feature type="transmembrane region" description="Helical" evidence="7">
    <location>
        <begin position="173"/>
        <end position="197"/>
    </location>
</feature>
<dbReference type="PROSITE" id="PS50923">
    <property type="entry name" value="SUSHI"/>
    <property type="match status" value="1"/>
</dbReference>
<keyword evidence="7" id="KW-0812">Transmembrane</keyword>
<feature type="domain" description="Sushi" evidence="9">
    <location>
        <begin position="101"/>
        <end position="156"/>
    </location>
</feature>
<feature type="domain" description="EGF-like" evidence="8">
    <location>
        <begin position="1"/>
        <end position="15"/>
    </location>
</feature>
<dbReference type="InterPro" id="IPR000436">
    <property type="entry name" value="Sushi_SCR_CCP_dom"/>
</dbReference>
<keyword evidence="1 5" id="KW-0245">EGF-like domain</keyword>
<dbReference type="Pfam" id="PF00008">
    <property type="entry name" value="EGF"/>
    <property type="match status" value="2"/>
</dbReference>
<dbReference type="GeneTree" id="ENSGT00940000160615"/>
<evidence type="ECO:0000256" key="1">
    <source>
        <dbReference type="ARBA" id="ARBA00022536"/>
    </source>
</evidence>
<dbReference type="InterPro" id="IPR000742">
    <property type="entry name" value="EGF"/>
</dbReference>
<evidence type="ECO:0000256" key="4">
    <source>
        <dbReference type="ARBA" id="ARBA00023157"/>
    </source>
</evidence>
<dbReference type="EMBL" id="EAAA01002435">
    <property type="status" value="NOT_ANNOTATED_CDS"/>
    <property type="molecule type" value="Genomic_DNA"/>
</dbReference>
<feature type="domain" description="EGF-like" evidence="8">
    <location>
        <begin position="59"/>
        <end position="97"/>
    </location>
</feature>
<keyword evidence="2" id="KW-0732">Signal</keyword>
<dbReference type="Pfam" id="PF00084">
    <property type="entry name" value="Sushi"/>
    <property type="match status" value="1"/>
</dbReference>
<protein>
    <recommendedName>
        <fullName evidence="12">Sushi domain-containing protein</fullName>
    </recommendedName>
</protein>
<dbReference type="InterPro" id="IPR051355">
    <property type="entry name" value="Notch/Slit_guidance"/>
</dbReference>
<dbReference type="PROSITE" id="PS50026">
    <property type="entry name" value="EGF_3"/>
    <property type="match status" value="3"/>
</dbReference>
<name>F7A4B5_CIOIN</name>
<dbReference type="PRINTS" id="PR00010">
    <property type="entry name" value="EGFBLOOD"/>
</dbReference>
<evidence type="ECO:0000256" key="7">
    <source>
        <dbReference type="SAM" id="Phobius"/>
    </source>
</evidence>
<reference evidence="10" key="2">
    <citation type="journal article" date="2008" name="Genome Biol.">
        <title>Improved genome assembly and evidence-based global gene model set for the chordate Ciona intestinalis: new insight into intron and operon populations.</title>
        <authorList>
            <person name="Satou Y."/>
            <person name="Mineta K."/>
            <person name="Ogasawara M."/>
            <person name="Sasakura Y."/>
            <person name="Shoguchi E."/>
            <person name="Ueno K."/>
            <person name="Yamada L."/>
            <person name="Matsumoto J."/>
            <person name="Wasserscheid J."/>
            <person name="Dewar K."/>
            <person name="Wiley G.B."/>
            <person name="Macmil S.L."/>
            <person name="Roe B.A."/>
            <person name="Zeller R.W."/>
            <person name="Hastings K.E."/>
            <person name="Lemaire P."/>
            <person name="Lindquist E."/>
            <person name="Endo T."/>
            <person name="Hotta K."/>
            <person name="Inaba K."/>
        </authorList>
    </citation>
    <scope>NUCLEOTIDE SEQUENCE [LARGE SCALE GENOMIC DNA]</scope>
    <source>
        <strain evidence="10">wild type</strain>
    </source>
</reference>
<dbReference type="Proteomes" id="UP000008144">
    <property type="component" value="Chromosome 7"/>
</dbReference>
<feature type="domain" description="EGF-like" evidence="8">
    <location>
        <begin position="19"/>
        <end position="57"/>
    </location>
</feature>
<dbReference type="SMART" id="SM00032">
    <property type="entry name" value="CCP"/>
    <property type="match status" value="1"/>
</dbReference>
<feature type="disulfide bond" evidence="5">
    <location>
        <begin position="5"/>
        <end position="14"/>
    </location>
</feature>
<dbReference type="InterPro" id="IPR035976">
    <property type="entry name" value="Sushi/SCR/CCP_sf"/>
</dbReference>
<dbReference type="PANTHER" id="PTHR45836">
    <property type="entry name" value="SLIT HOMOLOG"/>
    <property type="match status" value="1"/>
</dbReference>
<dbReference type="FunFam" id="2.10.25.10:FF:000650">
    <property type="entry name" value="fibropellin-1-like isoform X1"/>
    <property type="match status" value="1"/>
</dbReference>
<dbReference type="SMART" id="SM00181">
    <property type="entry name" value="EGF"/>
    <property type="match status" value="2"/>
</dbReference>
<dbReference type="PANTHER" id="PTHR45836:SF13">
    <property type="entry name" value="PROTEIN CRUMBS"/>
    <property type="match status" value="1"/>
</dbReference>
<dbReference type="Gene3D" id="2.10.25.10">
    <property type="entry name" value="Laminin"/>
    <property type="match status" value="2"/>
</dbReference>
<reference evidence="10" key="4">
    <citation type="submission" date="2025-09" db="UniProtKB">
        <authorList>
            <consortium name="Ensembl"/>
        </authorList>
    </citation>
    <scope>IDENTIFICATION</scope>
</reference>
<evidence type="ECO:0008006" key="12">
    <source>
        <dbReference type="Google" id="ProtNLM"/>
    </source>
</evidence>
<dbReference type="SMART" id="SM00179">
    <property type="entry name" value="EGF_CA"/>
    <property type="match status" value="2"/>
</dbReference>
<dbReference type="SUPFAM" id="SSF57196">
    <property type="entry name" value="EGF/Laminin"/>
    <property type="match status" value="2"/>
</dbReference>
<dbReference type="Gene3D" id="2.10.70.10">
    <property type="entry name" value="Complement Module, domain 1"/>
    <property type="match status" value="1"/>
</dbReference>
<feature type="disulfide bond" evidence="5">
    <location>
        <begin position="28"/>
        <end position="45"/>
    </location>
</feature>
<feature type="disulfide bond" evidence="5">
    <location>
        <begin position="68"/>
        <end position="85"/>
    </location>
</feature>
<keyword evidence="11" id="KW-1185">Reference proteome</keyword>
<proteinExistence type="predicted"/>
<reference evidence="11" key="1">
    <citation type="journal article" date="2002" name="Science">
        <title>The draft genome of Ciona intestinalis: insights into chordate and vertebrate origins.</title>
        <authorList>
            <person name="Dehal P."/>
            <person name="Satou Y."/>
            <person name="Campbell R.K."/>
            <person name="Chapman J."/>
            <person name="Degnan B."/>
            <person name="De Tomaso A."/>
            <person name="Davidson B."/>
            <person name="Di Gregorio A."/>
            <person name="Gelpke M."/>
            <person name="Goodstein D.M."/>
            <person name="Harafuji N."/>
            <person name="Hastings K.E."/>
            <person name="Ho I."/>
            <person name="Hotta K."/>
            <person name="Huang W."/>
            <person name="Kawashima T."/>
            <person name="Lemaire P."/>
            <person name="Martinez D."/>
            <person name="Meinertzhagen I.A."/>
            <person name="Necula S."/>
            <person name="Nonaka M."/>
            <person name="Putnam N."/>
            <person name="Rash S."/>
            <person name="Saiga H."/>
            <person name="Satake M."/>
            <person name="Terry A."/>
            <person name="Yamada L."/>
            <person name="Wang H.G."/>
            <person name="Awazu S."/>
            <person name="Azumi K."/>
            <person name="Boore J."/>
            <person name="Branno M."/>
            <person name="Chin-Bow S."/>
            <person name="DeSantis R."/>
            <person name="Doyle S."/>
            <person name="Francino P."/>
            <person name="Keys D.N."/>
            <person name="Haga S."/>
            <person name="Hayashi H."/>
            <person name="Hino K."/>
            <person name="Imai K.S."/>
            <person name="Inaba K."/>
            <person name="Kano S."/>
            <person name="Kobayashi K."/>
            <person name="Kobayashi M."/>
            <person name="Lee B.I."/>
            <person name="Makabe K.W."/>
            <person name="Manohar C."/>
            <person name="Matassi G."/>
            <person name="Medina M."/>
            <person name="Mochizuki Y."/>
            <person name="Mount S."/>
            <person name="Morishita T."/>
            <person name="Miura S."/>
            <person name="Nakayama A."/>
            <person name="Nishizaka S."/>
            <person name="Nomoto H."/>
            <person name="Ohta F."/>
            <person name="Oishi K."/>
            <person name="Rigoutsos I."/>
            <person name="Sano M."/>
            <person name="Sasaki A."/>
            <person name="Sasakura Y."/>
            <person name="Shoguchi E."/>
            <person name="Shin-i T."/>
            <person name="Spagnuolo A."/>
            <person name="Stainier D."/>
            <person name="Suzuki M.M."/>
            <person name="Tassy O."/>
            <person name="Takatori N."/>
            <person name="Tokuoka M."/>
            <person name="Yagi K."/>
            <person name="Yoshizaki F."/>
            <person name="Wada S."/>
            <person name="Zhang C."/>
            <person name="Hyatt P.D."/>
            <person name="Larimer F."/>
            <person name="Detter C."/>
            <person name="Doggett N."/>
            <person name="Glavina T."/>
            <person name="Hawkins T."/>
            <person name="Richardson P."/>
            <person name="Lucas S."/>
            <person name="Kohara Y."/>
            <person name="Levine M."/>
            <person name="Satoh N."/>
            <person name="Rokhsar D.S."/>
        </authorList>
    </citation>
    <scope>NUCLEOTIDE SEQUENCE [LARGE SCALE GENOMIC DNA]</scope>
</reference>
<dbReference type="SUPFAM" id="SSF57535">
    <property type="entry name" value="Complement control module/SCR domain"/>
    <property type="match status" value="1"/>
</dbReference>
<evidence type="ECO:0000256" key="2">
    <source>
        <dbReference type="ARBA" id="ARBA00022729"/>
    </source>
</evidence>
<evidence type="ECO:0000259" key="9">
    <source>
        <dbReference type="PROSITE" id="PS50923"/>
    </source>
</evidence>
<keyword evidence="7" id="KW-0472">Membrane</keyword>
<dbReference type="InParanoid" id="F7A4B5"/>
<accession>F7A4B5</accession>
<dbReference type="PROSITE" id="PS00022">
    <property type="entry name" value="EGF_1"/>
    <property type="match status" value="3"/>
</dbReference>
<dbReference type="PROSITE" id="PS01186">
    <property type="entry name" value="EGF_2"/>
    <property type="match status" value="3"/>
</dbReference>
<dbReference type="CDD" id="cd00054">
    <property type="entry name" value="EGF_CA"/>
    <property type="match status" value="2"/>
</dbReference>
<dbReference type="HOGENOM" id="CLU_1242558_0_0_1"/>
<evidence type="ECO:0000259" key="8">
    <source>
        <dbReference type="PROSITE" id="PS50026"/>
    </source>
</evidence>
<keyword evidence="7" id="KW-1133">Transmembrane helix</keyword>
<reference evidence="10" key="3">
    <citation type="submission" date="2025-08" db="UniProtKB">
        <authorList>
            <consortium name="Ensembl"/>
        </authorList>
    </citation>
    <scope>IDENTIFICATION</scope>
</reference>
<keyword evidence="6" id="KW-0768">Sushi</keyword>
<evidence type="ECO:0000313" key="10">
    <source>
        <dbReference type="Ensembl" id="ENSCINP00000003557.3"/>
    </source>
</evidence>
<feature type="disulfide bond" evidence="5">
    <location>
        <begin position="87"/>
        <end position="96"/>
    </location>
</feature>
<dbReference type="Ensembl" id="ENSCINT00000003557.3">
    <property type="protein sequence ID" value="ENSCINP00000003557.3"/>
    <property type="gene ID" value="ENSCING00000001761.3"/>
</dbReference>
<dbReference type="AlphaFoldDB" id="F7A4B5"/>
<evidence type="ECO:0000256" key="3">
    <source>
        <dbReference type="ARBA" id="ARBA00022737"/>
    </source>
</evidence>
<dbReference type="STRING" id="7719.ENSCINP00000003557"/>
<sequence>FECACAVGWEGVLCESEEKIDGCSSNPCSENENCTSTNNDGGYSCTCKPGWTGKNCRVDLNECSLFPCLHGGACKEGREINVYECKCVKGYTGKNCEIVPRQCSNPGIPYLSNDTKWANGATLRFSCTDGYKLLGTENLTCLRNETWDHEMPVCIADHLNNTVMFLPRRFSPVLATFVSLSVVLATATIVFGAWLLLKGPWQLGRNLTKVVKLSHVSLASSVR</sequence>
<keyword evidence="3" id="KW-0677">Repeat</keyword>
<dbReference type="InterPro" id="IPR001881">
    <property type="entry name" value="EGF-like_Ca-bd_dom"/>
</dbReference>
<dbReference type="GO" id="GO:0005509">
    <property type="term" value="F:calcium ion binding"/>
    <property type="evidence" value="ECO:0007669"/>
    <property type="project" value="InterPro"/>
</dbReference>
<feature type="disulfide bond" evidence="5">
    <location>
        <begin position="47"/>
        <end position="56"/>
    </location>
</feature>
<evidence type="ECO:0000313" key="11">
    <source>
        <dbReference type="Proteomes" id="UP000008144"/>
    </source>
</evidence>
<dbReference type="CDD" id="cd00033">
    <property type="entry name" value="CCP"/>
    <property type="match status" value="1"/>
</dbReference>